<dbReference type="SMR" id="A0A8T3C0S3"/>
<dbReference type="OrthoDB" id="10324549at2759"/>
<dbReference type="Proteomes" id="UP000829196">
    <property type="component" value="Unassembled WGS sequence"/>
</dbReference>
<accession>A0A8T3C0S3</accession>
<evidence type="ECO:0000313" key="3">
    <source>
        <dbReference type="EMBL" id="KAI0524303.1"/>
    </source>
</evidence>
<evidence type="ECO:0000256" key="1">
    <source>
        <dbReference type="ARBA" id="ARBA00006141"/>
    </source>
</evidence>
<dbReference type="PANTHER" id="PTHR18860">
    <property type="entry name" value="14-3-3 PROTEIN"/>
    <property type="match status" value="1"/>
</dbReference>
<name>A0A8T3C0S3_DENNO</name>
<dbReference type="InterPro" id="IPR000308">
    <property type="entry name" value="14-3-3"/>
</dbReference>
<dbReference type="InterPro" id="IPR036815">
    <property type="entry name" value="14-3-3_dom_sf"/>
</dbReference>
<sequence>MASTSNPWFREKNLHKAKIAIEVGRFGDSVQFMMEIVKSVVPWTELSLSERNFLYTVLMKFFEELRQALNDHNFRSLDSDGVQSEVAKFYANEIREQMIDACKEMKQFIYRWLVLSSRSAEATVFYLTLSVDVSCYLVELQDDEDVRTMGNAVIQAYKEAKGFGRIFAGGGEDEVVVGESGTFEAGTAYGGVLYRDPADA</sequence>
<comment type="caution">
    <text evidence="3">The sequence shown here is derived from an EMBL/GenBank/DDBJ whole genome shotgun (WGS) entry which is preliminary data.</text>
</comment>
<dbReference type="EMBL" id="JAGYWB010000004">
    <property type="protein sequence ID" value="KAI0524303.1"/>
    <property type="molecule type" value="Genomic_DNA"/>
</dbReference>
<comment type="similarity">
    <text evidence="1">Belongs to the 14-3-3 family.</text>
</comment>
<organism evidence="3 4">
    <name type="scientific">Dendrobium nobile</name>
    <name type="common">Orchid</name>
    <dbReference type="NCBI Taxonomy" id="94219"/>
    <lineage>
        <taxon>Eukaryota</taxon>
        <taxon>Viridiplantae</taxon>
        <taxon>Streptophyta</taxon>
        <taxon>Embryophyta</taxon>
        <taxon>Tracheophyta</taxon>
        <taxon>Spermatophyta</taxon>
        <taxon>Magnoliopsida</taxon>
        <taxon>Liliopsida</taxon>
        <taxon>Asparagales</taxon>
        <taxon>Orchidaceae</taxon>
        <taxon>Epidendroideae</taxon>
        <taxon>Malaxideae</taxon>
        <taxon>Dendrobiinae</taxon>
        <taxon>Dendrobium</taxon>
    </lineage>
</organism>
<dbReference type="SUPFAM" id="SSF48445">
    <property type="entry name" value="14-3-3 protein"/>
    <property type="match status" value="1"/>
</dbReference>
<feature type="domain" description="14-3-3" evidence="2">
    <location>
        <begin position="16"/>
        <end position="161"/>
    </location>
</feature>
<dbReference type="Pfam" id="PF00244">
    <property type="entry name" value="14-3-3"/>
    <property type="match status" value="1"/>
</dbReference>
<gene>
    <name evidence="3" type="ORF">KFK09_003669</name>
</gene>
<protein>
    <recommendedName>
        <fullName evidence="2">14-3-3 domain-containing protein</fullName>
    </recommendedName>
</protein>
<dbReference type="AlphaFoldDB" id="A0A8T3C0S3"/>
<evidence type="ECO:0000313" key="4">
    <source>
        <dbReference type="Proteomes" id="UP000829196"/>
    </source>
</evidence>
<keyword evidence="4" id="KW-1185">Reference proteome</keyword>
<proteinExistence type="inferred from homology"/>
<evidence type="ECO:0000259" key="2">
    <source>
        <dbReference type="Pfam" id="PF00244"/>
    </source>
</evidence>
<dbReference type="Gene3D" id="1.20.190.20">
    <property type="entry name" value="14-3-3 domain"/>
    <property type="match status" value="1"/>
</dbReference>
<dbReference type="InterPro" id="IPR023410">
    <property type="entry name" value="14-3-3_domain"/>
</dbReference>
<reference evidence="3" key="1">
    <citation type="journal article" date="2022" name="Front. Genet.">
        <title>Chromosome-Scale Assembly of the Dendrobium nobile Genome Provides Insights Into the Molecular Mechanism of the Biosynthesis of the Medicinal Active Ingredient of Dendrobium.</title>
        <authorList>
            <person name="Xu Q."/>
            <person name="Niu S.-C."/>
            <person name="Li K.-L."/>
            <person name="Zheng P.-J."/>
            <person name="Zhang X.-J."/>
            <person name="Jia Y."/>
            <person name="Liu Y."/>
            <person name="Niu Y.-X."/>
            <person name="Yu L.-H."/>
            <person name="Chen D.-F."/>
            <person name="Zhang G.-Q."/>
        </authorList>
    </citation>
    <scope>NUCLEOTIDE SEQUENCE</scope>
    <source>
        <tissue evidence="3">Leaf</tissue>
    </source>
</reference>